<evidence type="ECO:0000256" key="2">
    <source>
        <dbReference type="ARBA" id="ARBA00023125"/>
    </source>
</evidence>
<feature type="DNA-binding region" description="H-T-H motif" evidence="4">
    <location>
        <begin position="40"/>
        <end position="59"/>
    </location>
</feature>
<dbReference type="Pfam" id="PF00440">
    <property type="entry name" value="TetR_N"/>
    <property type="match status" value="1"/>
</dbReference>
<dbReference type="PROSITE" id="PS50977">
    <property type="entry name" value="HTH_TETR_2"/>
    <property type="match status" value="1"/>
</dbReference>
<protein>
    <recommendedName>
        <fullName evidence="5">HTH tetR-type domain-containing protein</fullName>
    </recommendedName>
</protein>
<comment type="caution">
    <text evidence="6">The sequence shown here is derived from an EMBL/GenBank/DDBJ whole genome shotgun (WGS) entry which is preliminary data.</text>
</comment>
<dbReference type="InterPro" id="IPR001647">
    <property type="entry name" value="HTH_TetR"/>
</dbReference>
<evidence type="ECO:0000313" key="7">
    <source>
        <dbReference type="Proteomes" id="UP000239866"/>
    </source>
</evidence>
<dbReference type="EMBL" id="PXNP01000111">
    <property type="protein sequence ID" value="PSF04587.1"/>
    <property type="molecule type" value="Genomic_DNA"/>
</dbReference>
<dbReference type="AlphaFoldDB" id="A0A2T1K3B5"/>
<dbReference type="InterPro" id="IPR050109">
    <property type="entry name" value="HTH-type_TetR-like_transc_reg"/>
</dbReference>
<organism evidence="6 7">
    <name type="scientific">Marinobacter fuscus</name>
    <dbReference type="NCBI Taxonomy" id="2109942"/>
    <lineage>
        <taxon>Bacteria</taxon>
        <taxon>Pseudomonadati</taxon>
        <taxon>Pseudomonadota</taxon>
        <taxon>Gammaproteobacteria</taxon>
        <taxon>Pseudomonadales</taxon>
        <taxon>Marinobacteraceae</taxon>
        <taxon>Marinobacter</taxon>
    </lineage>
</organism>
<evidence type="ECO:0000256" key="1">
    <source>
        <dbReference type="ARBA" id="ARBA00023015"/>
    </source>
</evidence>
<keyword evidence="1" id="KW-0805">Transcription regulation</keyword>
<keyword evidence="7" id="KW-1185">Reference proteome</keyword>
<gene>
    <name evidence="6" type="ORF">C7H09_19615</name>
</gene>
<dbReference type="PANTHER" id="PTHR30055:SF234">
    <property type="entry name" value="HTH-TYPE TRANSCRIPTIONAL REGULATOR BETI"/>
    <property type="match status" value="1"/>
</dbReference>
<dbReference type="GO" id="GO:0000976">
    <property type="term" value="F:transcription cis-regulatory region binding"/>
    <property type="evidence" value="ECO:0007669"/>
    <property type="project" value="TreeGrafter"/>
</dbReference>
<evidence type="ECO:0000259" key="5">
    <source>
        <dbReference type="PROSITE" id="PS50977"/>
    </source>
</evidence>
<evidence type="ECO:0000313" key="6">
    <source>
        <dbReference type="EMBL" id="PSF04587.1"/>
    </source>
</evidence>
<dbReference type="PANTHER" id="PTHR30055">
    <property type="entry name" value="HTH-TYPE TRANSCRIPTIONAL REGULATOR RUTR"/>
    <property type="match status" value="1"/>
</dbReference>
<keyword evidence="3" id="KW-0804">Transcription</keyword>
<dbReference type="Gene3D" id="1.10.357.10">
    <property type="entry name" value="Tetracycline Repressor, domain 2"/>
    <property type="match status" value="1"/>
</dbReference>
<dbReference type="SUPFAM" id="SSF46689">
    <property type="entry name" value="Homeodomain-like"/>
    <property type="match status" value="1"/>
</dbReference>
<evidence type="ECO:0000256" key="3">
    <source>
        <dbReference type="ARBA" id="ARBA00023163"/>
    </source>
</evidence>
<dbReference type="InterPro" id="IPR009057">
    <property type="entry name" value="Homeodomain-like_sf"/>
</dbReference>
<evidence type="ECO:0000256" key="4">
    <source>
        <dbReference type="PROSITE-ProRule" id="PRU00335"/>
    </source>
</evidence>
<accession>A0A2T1K3B5</accession>
<dbReference type="GO" id="GO:0003700">
    <property type="term" value="F:DNA-binding transcription factor activity"/>
    <property type="evidence" value="ECO:0007669"/>
    <property type="project" value="TreeGrafter"/>
</dbReference>
<proteinExistence type="predicted"/>
<reference evidence="6 7" key="1">
    <citation type="submission" date="2018-03" db="EMBL/GenBank/DDBJ databases">
        <title>Marinobacter brunus sp. nov., a marine bacterium of Gamma-proteobacteria isolated from the surface seawater of the South China Sea.</title>
        <authorList>
            <person name="Cheng H."/>
            <person name="Wu Y.-H."/>
            <person name="Xamxidin M."/>
            <person name="Xu X.-W."/>
        </authorList>
    </citation>
    <scope>NUCLEOTIDE SEQUENCE [LARGE SCALE GENOMIC DNA]</scope>
    <source>
        <strain evidence="6 7">NH169-3</strain>
    </source>
</reference>
<dbReference type="OrthoDB" id="8982136at2"/>
<sequence>MVANSQMSPPPLSPKGRKRREEILEAAGSILEEEGYAGFYTRSIAARLGIRLSNVQYYFPTRESLLEELFHHALEAAAMELEEPAQRGGLTPLIRFILADQQSPRSCRMFWELWAIAGRDPEAYSVMSNYYIAYRDALATAIAMEAPQLESDILKKRALLVMSLLEGVSLFRGERRKFSGVGQGFDDDIIQAVYTLALGAASPIIPETS</sequence>
<name>A0A2T1K3B5_9GAMM</name>
<dbReference type="Proteomes" id="UP000239866">
    <property type="component" value="Unassembled WGS sequence"/>
</dbReference>
<dbReference type="PRINTS" id="PR00455">
    <property type="entry name" value="HTHTETR"/>
</dbReference>
<keyword evidence="2 4" id="KW-0238">DNA-binding</keyword>
<feature type="domain" description="HTH tetR-type" evidence="5">
    <location>
        <begin position="17"/>
        <end position="77"/>
    </location>
</feature>
<dbReference type="InterPro" id="IPR036271">
    <property type="entry name" value="Tet_transcr_reg_TetR-rel_C_sf"/>
</dbReference>
<dbReference type="SUPFAM" id="SSF48498">
    <property type="entry name" value="Tetracyclin repressor-like, C-terminal domain"/>
    <property type="match status" value="1"/>
</dbReference>